<evidence type="ECO:0000259" key="2">
    <source>
        <dbReference type="Pfam" id="PF10988"/>
    </source>
</evidence>
<evidence type="ECO:0000313" key="3">
    <source>
        <dbReference type="EMBL" id="MDC8784591.1"/>
    </source>
</evidence>
<dbReference type="Pfam" id="PF10988">
    <property type="entry name" value="DUF2807"/>
    <property type="match status" value="1"/>
</dbReference>
<dbReference type="PANTHER" id="PTHR39200:SF1">
    <property type="entry name" value="AUTO-TRANSPORTER ADHESIN HEAD GIN DOMAIN-CONTAINING PROTEIN-RELATED"/>
    <property type="match status" value="1"/>
</dbReference>
<reference evidence="3 4" key="1">
    <citation type="submission" date="2022-10" db="EMBL/GenBank/DDBJ databases">
        <title>paucibacter sp. hw8 Genome sequencing.</title>
        <authorList>
            <person name="Park S."/>
        </authorList>
    </citation>
    <scope>NUCLEOTIDE SEQUENCE [LARGE SCALE GENOMIC DNA]</scope>
    <source>
        <strain evidence="4">hw8</strain>
    </source>
</reference>
<comment type="caution">
    <text evidence="3">The sequence shown here is derived from an EMBL/GenBank/DDBJ whole genome shotgun (WGS) entry which is preliminary data.</text>
</comment>
<feature type="domain" description="Putative auto-transporter adhesin head GIN" evidence="2">
    <location>
        <begin position="48"/>
        <end position="234"/>
    </location>
</feature>
<organism evidence="3 4">
    <name type="scientific">Roseateles koreensis</name>
    <dbReference type="NCBI Taxonomy" id="2987526"/>
    <lineage>
        <taxon>Bacteria</taxon>
        <taxon>Pseudomonadati</taxon>
        <taxon>Pseudomonadota</taxon>
        <taxon>Betaproteobacteria</taxon>
        <taxon>Burkholderiales</taxon>
        <taxon>Sphaerotilaceae</taxon>
        <taxon>Roseateles</taxon>
    </lineage>
</organism>
<dbReference type="InterPro" id="IPR021255">
    <property type="entry name" value="DUF2807"/>
</dbReference>
<evidence type="ECO:0000256" key="1">
    <source>
        <dbReference type="SAM" id="SignalP"/>
    </source>
</evidence>
<dbReference type="Gene3D" id="2.160.20.120">
    <property type="match status" value="1"/>
</dbReference>
<keyword evidence="1" id="KW-0732">Signal</keyword>
<feature type="chain" id="PRO_5045643446" evidence="1">
    <location>
        <begin position="23"/>
        <end position="250"/>
    </location>
</feature>
<name>A0ABT5KP20_9BURK</name>
<dbReference type="EMBL" id="JAQQXS010000004">
    <property type="protein sequence ID" value="MDC8784591.1"/>
    <property type="molecule type" value="Genomic_DNA"/>
</dbReference>
<evidence type="ECO:0000313" key="4">
    <source>
        <dbReference type="Proteomes" id="UP001219862"/>
    </source>
</evidence>
<dbReference type="Proteomes" id="UP001219862">
    <property type="component" value="Unassembled WGS sequence"/>
</dbReference>
<keyword evidence="4" id="KW-1185">Reference proteome</keyword>
<proteinExistence type="predicted"/>
<feature type="signal peptide" evidence="1">
    <location>
        <begin position="1"/>
        <end position="22"/>
    </location>
</feature>
<sequence>MLNRRFLVLAAGSLLVATSAQAWSLGTWGNETVKGSGEITSEIRNVGQFDAISLAGDFAVTVRQTNSPRVEVRTDRNLQALLETQVIEGRSGRYLSIRARKGINLAGSSRPQLVVDLPVLSSIEMGGSGLMRIEAFKTPSVSVTLGGSGDIVFDHLESDTLSVGLGGSGTVKASGKVNTLRASVAGSGDFKARELVAAEASLSVTGSGDVEVQATKTLRASIAGSGDVGYVGAPELSVSVAGSGRVRKLN</sequence>
<protein>
    <submittedName>
        <fullName evidence="3">DUF2807 domain-containing protein</fullName>
    </submittedName>
</protein>
<dbReference type="RefSeq" id="WP_273595713.1">
    <property type="nucleotide sequence ID" value="NZ_JAQQXS010000004.1"/>
</dbReference>
<gene>
    <name evidence="3" type="ORF">PRZ01_05255</name>
</gene>
<accession>A0ABT5KP20</accession>
<dbReference type="PANTHER" id="PTHR39200">
    <property type="entry name" value="HYPOTHETICAL EXPORTED PROTEIN"/>
    <property type="match status" value="1"/>
</dbReference>